<organism evidence="1 2">
    <name type="scientific">Nonomuraea cavernae</name>
    <dbReference type="NCBI Taxonomy" id="2045107"/>
    <lineage>
        <taxon>Bacteria</taxon>
        <taxon>Bacillati</taxon>
        <taxon>Actinomycetota</taxon>
        <taxon>Actinomycetes</taxon>
        <taxon>Streptosporangiales</taxon>
        <taxon>Streptosporangiaceae</taxon>
        <taxon>Nonomuraea</taxon>
    </lineage>
</organism>
<sequence>MLISFDGTFYTITDPQFEMSIPAWDGYEPDTADAAGAAICCSATG</sequence>
<proteinExistence type="predicted"/>
<dbReference type="Proteomes" id="UP000646523">
    <property type="component" value="Unassembled WGS sequence"/>
</dbReference>
<protein>
    <submittedName>
        <fullName evidence="1">Uncharacterized protein</fullName>
    </submittedName>
</protein>
<gene>
    <name evidence="1" type="ORF">GCM10012289_27240</name>
</gene>
<reference evidence="1" key="1">
    <citation type="journal article" date="2014" name="Int. J. Syst. Evol. Microbiol.">
        <title>Complete genome sequence of Corynebacterium casei LMG S-19264T (=DSM 44701T), isolated from a smear-ripened cheese.</title>
        <authorList>
            <consortium name="US DOE Joint Genome Institute (JGI-PGF)"/>
            <person name="Walter F."/>
            <person name="Albersmeier A."/>
            <person name="Kalinowski J."/>
            <person name="Ruckert C."/>
        </authorList>
    </citation>
    <scope>NUCLEOTIDE SEQUENCE</scope>
    <source>
        <strain evidence="1">CGMCC 4.7368</strain>
    </source>
</reference>
<dbReference type="EMBL" id="BMNH01000006">
    <property type="protein sequence ID" value="GGO68448.1"/>
    <property type="molecule type" value="Genomic_DNA"/>
</dbReference>
<reference evidence="1" key="2">
    <citation type="submission" date="2020-09" db="EMBL/GenBank/DDBJ databases">
        <authorList>
            <person name="Sun Q."/>
            <person name="Zhou Y."/>
        </authorList>
    </citation>
    <scope>NUCLEOTIDE SEQUENCE</scope>
    <source>
        <strain evidence="1">CGMCC 4.7368</strain>
    </source>
</reference>
<evidence type="ECO:0000313" key="1">
    <source>
        <dbReference type="EMBL" id="GGO68448.1"/>
    </source>
</evidence>
<keyword evidence="2" id="KW-1185">Reference proteome</keyword>
<comment type="caution">
    <text evidence="1">The sequence shown here is derived from an EMBL/GenBank/DDBJ whole genome shotgun (WGS) entry which is preliminary data.</text>
</comment>
<evidence type="ECO:0000313" key="2">
    <source>
        <dbReference type="Proteomes" id="UP000646523"/>
    </source>
</evidence>
<dbReference type="RefSeq" id="WP_189124424.1">
    <property type="nucleotide sequence ID" value="NZ_BMNH01000006.1"/>
</dbReference>
<dbReference type="AlphaFoldDB" id="A0A917YVX4"/>
<accession>A0A917YVX4</accession>
<name>A0A917YVX4_9ACTN</name>